<dbReference type="SUPFAM" id="SSF56645">
    <property type="entry name" value="Acyl-CoA dehydrogenase NM domain-like"/>
    <property type="match status" value="1"/>
</dbReference>
<accession>A0A941B214</accession>
<dbReference type="InterPro" id="IPR006091">
    <property type="entry name" value="Acyl-CoA_Oxase/DH_mid-dom"/>
</dbReference>
<proteinExistence type="inferred from homology"/>
<dbReference type="InterPro" id="IPR009100">
    <property type="entry name" value="AcylCoA_DH/oxidase_NM_dom_sf"/>
</dbReference>
<dbReference type="Proteomes" id="UP000677875">
    <property type="component" value="Unassembled WGS sequence"/>
</dbReference>
<keyword evidence="4 5" id="KW-0274">FAD</keyword>
<organism evidence="10 11">
    <name type="scientific">Streptomyces tagetis</name>
    <dbReference type="NCBI Taxonomy" id="2820809"/>
    <lineage>
        <taxon>Bacteria</taxon>
        <taxon>Bacillati</taxon>
        <taxon>Actinomycetota</taxon>
        <taxon>Actinomycetes</taxon>
        <taxon>Kitasatosporales</taxon>
        <taxon>Streptomycetaceae</taxon>
        <taxon>Streptomyces</taxon>
    </lineage>
</organism>
<evidence type="ECO:0000313" key="10">
    <source>
        <dbReference type="EMBL" id="MBQ0826737.1"/>
    </source>
</evidence>
<dbReference type="PANTHER" id="PTHR42707:SF3">
    <property type="entry name" value="ACYL-COA DEHYDROGENASE AIDB-RELATED"/>
    <property type="match status" value="1"/>
</dbReference>
<dbReference type="InterPro" id="IPR052904">
    <property type="entry name" value="Acyl-CoA_dehydrogenase-like"/>
</dbReference>
<dbReference type="AlphaFoldDB" id="A0A941B214"/>
<dbReference type="SUPFAM" id="SSF47203">
    <property type="entry name" value="Acyl-CoA dehydrogenase C-terminal domain-like"/>
    <property type="match status" value="1"/>
</dbReference>
<keyword evidence="3 5" id="KW-0285">Flavoprotein</keyword>
<dbReference type="Gene3D" id="2.40.110.20">
    <property type="match status" value="1"/>
</dbReference>
<evidence type="ECO:0000256" key="3">
    <source>
        <dbReference type="ARBA" id="ARBA00022630"/>
    </source>
</evidence>
<feature type="domain" description="Acyl-CoA oxidase/dehydrogenase middle" evidence="8">
    <location>
        <begin position="195"/>
        <end position="288"/>
    </location>
</feature>
<evidence type="ECO:0000259" key="9">
    <source>
        <dbReference type="Pfam" id="PF18158"/>
    </source>
</evidence>
<dbReference type="GO" id="GO:0003995">
    <property type="term" value="F:acyl-CoA dehydrogenase activity"/>
    <property type="evidence" value="ECO:0007669"/>
    <property type="project" value="InterPro"/>
</dbReference>
<comment type="caution">
    <text evidence="10">The sequence shown here is derived from an EMBL/GenBank/DDBJ whole genome shotgun (WGS) entry which is preliminary data.</text>
</comment>
<dbReference type="InterPro" id="IPR006089">
    <property type="entry name" value="Acyl-CoA_DH_CS"/>
</dbReference>
<feature type="region of interest" description="Disordered" evidence="6">
    <location>
        <begin position="197"/>
        <end position="218"/>
    </location>
</feature>
<dbReference type="RefSeq" id="WP_210870286.1">
    <property type="nucleotide sequence ID" value="NZ_JAGPNL010000002.1"/>
</dbReference>
<dbReference type="Gene3D" id="1.20.140.10">
    <property type="entry name" value="Butyryl-CoA Dehydrogenase, subunit A, domain 3"/>
    <property type="match status" value="1"/>
</dbReference>
<comment type="cofactor">
    <cofactor evidence="1 5">
        <name>FAD</name>
        <dbReference type="ChEBI" id="CHEBI:57692"/>
    </cofactor>
</comment>
<feature type="region of interest" description="Disordered" evidence="6">
    <location>
        <begin position="1"/>
        <end position="38"/>
    </location>
</feature>
<dbReference type="Pfam" id="PF02770">
    <property type="entry name" value="Acyl-CoA_dh_M"/>
    <property type="match status" value="1"/>
</dbReference>
<dbReference type="PROSITE" id="PS00073">
    <property type="entry name" value="ACYL_COA_DH_2"/>
    <property type="match status" value="1"/>
</dbReference>
<evidence type="ECO:0000256" key="6">
    <source>
        <dbReference type="SAM" id="MobiDB-lite"/>
    </source>
</evidence>
<dbReference type="InterPro" id="IPR009075">
    <property type="entry name" value="AcylCo_DH/oxidase_C"/>
</dbReference>
<feature type="domain" description="Acyl-CoA dehydrogenase/oxidase C-terminal" evidence="7">
    <location>
        <begin position="299"/>
        <end position="455"/>
    </location>
</feature>
<evidence type="ECO:0000313" key="11">
    <source>
        <dbReference type="Proteomes" id="UP000677875"/>
    </source>
</evidence>
<sequence>MTTLAHEPYEESAGRPEGWATHEVTNQPPPLAPYDAAEDTALLEGVRREGAGWAEEDLRRLGRRAGSAEAQEWGDLANRHAPELRTHDRYGNRVDEVDHHPSWHRLMRVAVGEGLAGAPWADDRPGAHVARTAGGLVWGHTEAGHGCPTSMTYAAVPVLRRRPDLAKLYEPLLTSREYDPGLRAPAEKRGLLAGMGMTEKQGGSDVRTNTTSAAPTAEPGLYTLRGHKWFTSAPMSDLFLVLAQAPGGLSCFLVPRVLPDGTRNTFRIQRLKDKLGNRSNASSEPEFDGTVAWLVGPEGQGVKTIIEMVNCTRLDCVMSSATLMRKTLVEAGHHVRHRSAFGARLIDQPLMRNVLADLALESEAATALTLRLAGAADRAARGDAEEAAFRRIATAVGKYWVTKRGPAFTAEALECLGGNGYVEDSGMPRHYREAPLLSIWEGSGNVNALDVLRALGRSPATAHALFSELALARGADARLDAAVAGLESRLGEGSEYGARRLVERMALALQASLLVRHAPPAVADAFCASRLGGDWGHSFGTLPDGADVDGVLGRALPDGV</sequence>
<keyword evidence="5" id="KW-0560">Oxidoreductase</keyword>
<dbReference type="Pfam" id="PF00441">
    <property type="entry name" value="Acyl-CoA_dh_1"/>
    <property type="match status" value="1"/>
</dbReference>
<dbReference type="Pfam" id="PF18158">
    <property type="entry name" value="AidB_N"/>
    <property type="match status" value="1"/>
</dbReference>
<evidence type="ECO:0000259" key="7">
    <source>
        <dbReference type="Pfam" id="PF00441"/>
    </source>
</evidence>
<evidence type="ECO:0000259" key="8">
    <source>
        <dbReference type="Pfam" id="PF02770"/>
    </source>
</evidence>
<evidence type="ECO:0000256" key="2">
    <source>
        <dbReference type="ARBA" id="ARBA00009347"/>
    </source>
</evidence>
<keyword evidence="11" id="KW-1185">Reference proteome</keyword>
<feature type="domain" description="Adaptive response protein AidB N-terminal" evidence="9">
    <location>
        <begin position="26"/>
        <end position="180"/>
    </location>
</feature>
<dbReference type="InterPro" id="IPR041504">
    <property type="entry name" value="AidB_N"/>
</dbReference>
<name>A0A941B214_9ACTN</name>
<reference evidence="10" key="1">
    <citation type="submission" date="2021-04" db="EMBL/GenBank/DDBJ databases">
        <title>Genome seq and assembly of Streptomyces sp. RG38.</title>
        <authorList>
            <person name="Chhetri G."/>
        </authorList>
    </citation>
    <scope>NUCLEOTIDE SEQUENCE</scope>
    <source>
        <strain evidence="10">RG38</strain>
    </source>
</reference>
<comment type="similarity">
    <text evidence="2 5">Belongs to the acyl-CoA dehydrogenase family.</text>
</comment>
<gene>
    <name evidence="10" type="ORF">J5Y05_09480</name>
</gene>
<dbReference type="InterPro" id="IPR036250">
    <property type="entry name" value="AcylCo_DH-like_C"/>
</dbReference>
<dbReference type="EMBL" id="JAGPNL010000002">
    <property type="protein sequence ID" value="MBQ0826737.1"/>
    <property type="molecule type" value="Genomic_DNA"/>
</dbReference>
<evidence type="ECO:0000256" key="1">
    <source>
        <dbReference type="ARBA" id="ARBA00001974"/>
    </source>
</evidence>
<dbReference type="Gene3D" id="6.10.250.600">
    <property type="match status" value="1"/>
</dbReference>
<dbReference type="PANTHER" id="PTHR42707">
    <property type="entry name" value="ACYL-COA DEHYDROGENASE"/>
    <property type="match status" value="1"/>
</dbReference>
<evidence type="ECO:0000256" key="5">
    <source>
        <dbReference type="RuleBase" id="RU362125"/>
    </source>
</evidence>
<protein>
    <submittedName>
        <fullName evidence="10">Acyl-CoA dehydrogenase family protein</fullName>
    </submittedName>
</protein>
<evidence type="ECO:0000256" key="4">
    <source>
        <dbReference type="ARBA" id="ARBA00022827"/>
    </source>
</evidence>